<keyword evidence="3" id="KW-1185">Reference proteome</keyword>
<comment type="caution">
    <text evidence="2">The sequence shown here is derived from an EMBL/GenBank/DDBJ whole genome shotgun (WGS) entry which is preliminary data.</text>
</comment>
<evidence type="ECO:0000313" key="3">
    <source>
        <dbReference type="Proteomes" id="UP001445076"/>
    </source>
</evidence>
<dbReference type="Proteomes" id="UP001445076">
    <property type="component" value="Unassembled WGS sequence"/>
</dbReference>
<evidence type="ECO:0000256" key="1">
    <source>
        <dbReference type="ARBA" id="ARBA00007065"/>
    </source>
</evidence>
<organism evidence="2 3">
    <name type="scientific">Cherax quadricarinatus</name>
    <name type="common">Australian red claw crayfish</name>
    <dbReference type="NCBI Taxonomy" id="27406"/>
    <lineage>
        <taxon>Eukaryota</taxon>
        <taxon>Metazoa</taxon>
        <taxon>Ecdysozoa</taxon>
        <taxon>Arthropoda</taxon>
        <taxon>Crustacea</taxon>
        <taxon>Multicrustacea</taxon>
        <taxon>Malacostraca</taxon>
        <taxon>Eumalacostraca</taxon>
        <taxon>Eucarida</taxon>
        <taxon>Decapoda</taxon>
        <taxon>Pleocyemata</taxon>
        <taxon>Astacidea</taxon>
        <taxon>Parastacoidea</taxon>
        <taxon>Parastacidae</taxon>
        <taxon>Cherax</taxon>
    </lineage>
</organism>
<dbReference type="EMBL" id="JARKIK010000080">
    <property type="protein sequence ID" value="KAK8726046.1"/>
    <property type="molecule type" value="Genomic_DNA"/>
</dbReference>
<accession>A0AAW0WIT7</accession>
<sequence>MALETWRVLFKECLGGRGAQYCDEVAPLLVAVDQGVKPSLLWDVCTADTSALLALLNQARSKSLLVSKLVLVELGLDVFIVNIAAVIRTLGGITGAPPTWIIDISCATPKLGSSEIHQEFRTHLNSIIAQLGVATQENEESSTLDSAGTHPQNGIDGTALANAPSTTWNSSTIKAIQIKLPDDLNLSTIFGCLLGYPHIYWWEGESGGNSLSGMPLKVFKLSANCSIDGSVAELFSFSIPEALEGDIRPGIEHWGNVVNVRIEQAGSFSNAKFRCDSVLCLSVAL</sequence>
<comment type="similarity">
    <text evidence="1">Belongs to the UPF0739 family.</text>
</comment>
<dbReference type="InterPro" id="IPR027850">
    <property type="entry name" value="DUF4504"/>
</dbReference>
<dbReference type="Pfam" id="PF14953">
    <property type="entry name" value="DUF4504"/>
    <property type="match status" value="1"/>
</dbReference>
<dbReference type="AlphaFoldDB" id="A0AAW0WIT7"/>
<reference evidence="2 3" key="1">
    <citation type="journal article" date="2024" name="BMC Genomics">
        <title>Genome assembly of redclaw crayfish (Cherax quadricarinatus) provides insights into its immune adaptation and hypoxia tolerance.</title>
        <authorList>
            <person name="Liu Z."/>
            <person name="Zheng J."/>
            <person name="Li H."/>
            <person name="Fang K."/>
            <person name="Wang S."/>
            <person name="He J."/>
            <person name="Zhou D."/>
            <person name="Weng S."/>
            <person name="Chi M."/>
            <person name="Gu Z."/>
            <person name="He J."/>
            <person name="Li F."/>
            <person name="Wang M."/>
        </authorList>
    </citation>
    <scope>NUCLEOTIDE SEQUENCE [LARGE SCALE GENOMIC DNA]</scope>
    <source>
        <strain evidence="2">ZL_2023a</strain>
    </source>
</reference>
<reference evidence="2" key="2">
    <citation type="submission" date="2024-01" db="EMBL/GenBank/DDBJ databases">
        <authorList>
            <person name="He J."/>
            <person name="Wang M."/>
            <person name="Zheng J."/>
            <person name="Liu Z."/>
        </authorList>
    </citation>
    <scope>NUCLEOTIDE SEQUENCE</scope>
    <source>
        <strain evidence="2">ZL_2023a</strain>
        <tissue evidence="2">Muscle</tissue>
    </source>
</reference>
<dbReference type="EMBL" id="JARKIK010000080">
    <property type="protein sequence ID" value="KAK8726044.1"/>
    <property type="molecule type" value="Genomic_DNA"/>
</dbReference>
<name>A0AAW0WIT7_CHEQU</name>
<dbReference type="PANTHER" id="PTHR31366">
    <property type="entry name" value="UPF0739 PROTEIN C1ORF74"/>
    <property type="match status" value="1"/>
</dbReference>
<proteinExistence type="inferred from homology"/>
<evidence type="ECO:0000313" key="2">
    <source>
        <dbReference type="EMBL" id="KAK8726044.1"/>
    </source>
</evidence>
<protein>
    <submittedName>
        <fullName evidence="2">Uncharacterized protein</fullName>
    </submittedName>
</protein>
<dbReference type="EMBL" id="JARKIK010000080">
    <property type="protein sequence ID" value="KAK8726047.1"/>
    <property type="molecule type" value="Genomic_DNA"/>
</dbReference>
<dbReference type="PANTHER" id="PTHR31366:SF2">
    <property type="entry name" value="UPF0739 PROTEIN C1ORF74"/>
    <property type="match status" value="1"/>
</dbReference>
<gene>
    <name evidence="2" type="ORF">OTU49_010356</name>
</gene>